<sequence>MNNTRRLTEGAVLLAIYSVLLLIFLYIPYISIVSMFFLPLPFIIFTVKYGFKNSLILGVASLFITFIIGNLLALPVTVLYGSLGIVIGYAIREKKGRFFLYIASSLTVSVGLLLQYVISILFLGVNVIEETFEATERSFIRSMELFQQFGQEVPAELTEENIVLVFDMLETLFPSLLVVSSFIAAYLILLVCGVILKRFKMPLPERIPFREWKLPRSMIWYYVGVTLISLFVPLETGSFTNMAIVNLLFMLQALFIIQGLSFVFYFAYNKRIAKAVPVIVAIFAMLTPIGLLLIRLLGIIDIGFDLRQRVNQSKS</sequence>
<organism evidence="1 2">
    <name type="scientific">Bacillus oleivorans</name>
    <dbReference type="NCBI Taxonomy" id="1448271"/>
    <lineage>
        <taxon>Bacteria</taxon>
        <taxon>Bacillati</taxon>
        <taxon>Bacillota</taxon>
        <taxon>Bacilli</taxon>
        <taxon>Bacillales</taxon>
        <taxon>Bacillaceae</taxon>
        <taxon>Bacillus</taxon>
    </lineage>
</organism>
<protein>
    <submittedName>
        <fullName evidence="1">Uncharacterized protein YybS</fullName>
    </submittedName>
</protein>
<dbReference type="RefSeq" id="WP_179714121.1">
    <property type="nucleotide sequence ID" value="NZ_JBEPMQ010000016.1"/>
</dbReference>
<keyword evidence="2" id="KW-1185">Reference proteome</keyword>
<evidence type="ECO:0000313" key="2">
    <source>
        <dbReference type="Proteomes" id="UP000219546"/>
    </source>
</evidence>
<accession>A0A285CIA0</accession>
<dbReference type="Proteomes" id="UP000219546">
    <property type="component" value="Unassembled WGS sequence"/>
</dbReference>
<dbReference type="PANTHER" id="PTHR41324:SF1">
    <property type="entry name" value="DUF2232 DOMAIN-CONTAINING PROTEIN"/>
    <property type="match status" value="1"/>
</dbReference>
<dbReference type="PANTHER" id="PTHR41324">
    <property type="entry name" value="MEMBRANE PROTEIN-RELATED"/>
    <property type="match status" value="1"/>
</dbReference>
<gene>
    <name evidence="1" type="ORF">SAMN05877753_10134</name>
</gene>
<dbReference type="Pfam" id="PF09991">
    <property type="entry name" value="DUF2232"/>
    <property type="match status" value="1"/>
</dbReference>
<dbReference type="InterPro" id="IPR018710">
    <property type="entry name" value="DUF2232"/>
</dbReference>
<evidence type="ECO:0000313" key="1">
    <source>
        <dbReference type="EMBL" id="SNX66723.1"/>
    </source>
</evidence>
<proteinExistence type="predicted"/>
<dbReference type="AlphaFoldDB" id="A0A285CIA0"/>
<dbReference type="EMBL" id="OAOP01000001">
    <property type="protein sequence ID" value="SNX66723.1"/>
    <property type="molecule type" value="Genomic_DNA"/>
</dbReference>
<name>A0A285CIA0_9BACI</name>
<reference evidence="1 2" key="1">
    <citation type="submission" date="2017-08" db="EMBL/GenBank/DDBJ databases">
        <authorList>
            <person name="de Groot N.N."/>
        </authorList>
    </citation>
    <scope>NUCLEOTIDE SEQUENCE [LARGE SCALE GENOMIC DNA]</scope>
    <source>
        <strain evidence="1 2">JC228</strain>
    </source>
</reference>